<dbReference type="FunFam" id="1.10.10.1210:FF:000001">
    <property type="entry name" value="melanoma-associated antigen D1"/>
    <property type="match status" value="1"/>
</dbReference>
<dbReference type="InterPro" id="IPR002190">
    <property type="entry name" value="MHD_dom"/>
</dbReference>
<dbReference type="Pfam" id="PF12440">
    <property type="entry name" value="MAGE_N"/>
    <property type="match status" value="1"/>
</dbReference>
<evidence type="ECO:0000256" key="1">
    <source>
        <dbReference type="SAM" id="MobiDB-lite"/>
    </source>
</evidence>
<feature type="compositionally biased region" description="Polar residues" evidence="1">
    <location>
        <begin position="67"/>
        <end position="81"/>
    </location>
</feature>
<dbReference type="Gene3D" id="1.10.10.1200">
    <property type="entry name" value="MAGE homology domain, winged helix WH1 motif"/>
    <property type="match status" value="1"/>
</dbReference>
<dbReference type="AlphaFoldDB" id="A0A485MND8"/>
<dbReference type="SMART" id="SM01392">
    <property type="entry name" value="MAGE_N"/>
    <property type="match status" value="1"/>
</dbReference>
<feature type="compositionally biased region" description="Low complexity" evidence="1">
    <location>
        <begin position="348"/>
        <end position="367"/>
    </location>
</feature>
<feature type="region of interest" description="Disordered" evidence="1">
    <location>
        <begin position="1"/>
        <end position="102"/>
    </location>
</feature>
<dbReference type="InterPro" id="IPR021072">
    <property type="entry name" value="MAGE_N"/>
</dbReference>
<dbReference type="Pfam" id="PF01454">
    <property type="entry name" value="MAGE"/>
    <property type="match status" value="1"/>
</dbReference>
<accession>A0A485MND8</accession>
<protein>
    <recommendedName>
        <fullName evidence="2">MAGE domain-containing protein</fullName>
    </recommendedName>
</protein>
<proteinExistence type="predicted"/>
<dbReference type="InterPro" id="IPR041899">
    <property type="entry name" value="MAGE_WH2"/>
</dbReference>
<dbReference type="InterPro" id="IPR037445">
    <property type="entry name" value="MAGE"/>
</dbReference>
<dbReference type="GO" id="GO:0000122">
    <property type="term" value="P:negative regulation of transcription by RNA polymerase II"/>
    <property type="evidence" value="ECO:0007669"/>
    <property type="project" value="TreeGrafter"/>
</dbReference>
<keyword evidence="4" id="KW-1185">Reference proteome</keyword>
<dbReference type="EMBL" id="CAAGRJ010004514">
    <property type="protein sequence ID" value="VFV22521.1"/>
    <property type="molecule type" value="Genomic_DNA"/>
</dbReference>
<dbReference type="GO" id="GO:0005634">
    <property type="term" value="C:nucleus"/>
    <property type="evidence" value="ECO:0007669"/>
    <property type="project" value="TreeGrafter"/>
</dbReference>
<reference evidence="3 4" key="1">
    <citation type="submission" date="2019-01" db="EMBL/GenBank/DDBJ databases">
        <authorList>
            <person name="Alioto T."/>
            <person name="Alioto T."/>
        </authorList>
    </citation>
    <scope>NUCLEOTIDE SEQUENCE [LARGE SCALE GENOMIC DNA]</scope>
</reference>
<evidence type="ECO:0000259" key="2">
    <source>
        <dbReference type="PROSITE" id="PS50838"/>
    </source>
</evidence>
<sequence>MPRAQKSKLCTGEKRHQAQGGTRPQRGAQAPAATEQAFPSSASPPFEVPTQRNPAARSRSAPKRSQRAVSATTKSAGVSRTRSYKGADCQVEKKQSSVQSPLSIVQSQGDPVSKTASVLVQFLLHMSRMKRPIMKADMLKFINKKHKHRFVEILERASFSLEVVFGVDLKEVDPTKHSYVLVSKMNLPNNGTINRGRGFPKTGLLMNLLGVIFLKGNCAAEEKIWEFLSKMRVYAGKRHFIFGEPKKLITQDLVKLKYLEYRQVPNSDPPRYEFLWGPRAHAETNKMRVLEFWAKINQTVPSAFHPWYEEALRDEQERAEATVTLQAETDATASACSRACPAAPPTPSSNHNSSSHANSSSLHSFGK</sequence>
<dbReference type="SMART" id="SM01373">
    <property type="entry name" value="MAGE"/>
    <property type="match status" value="1"/>
</dbReference>
<evidence type="ECO:0000313" key="3">
    <source>
        <dbReference type="EMBL" id="VFV22521.1"/>
    </source>
</evidence>
<dbReference type="PROSITE" id="PS50838">
    <property type="entry name" value="MAGE"/>
    <property type="match status" value="1"/>
</dbReference>
<dbReference type="Gene3D" id="1.10.10.1210">
    <property type="entry name" value="MAGE homology domain, winged helix WH2 motif"/>
    <property type="match status" value="1"/>
</dbReference>
<evidence type="ECO:0000313" key="4">
    <source>
        <dbReference type="Proteomes" id="UP000386466"/>
    </source>
</evidence>
<name>A0A485MND8_LYNPA</name>
<gene>
    <name evidence="3" type="ORF">LYPA_23C014057</name>
</gene>
<feature type="domain" description="MAGE" evidence="2">
    <location>
        <begin position="112"/>
        <end position="311"/>
    </location>
</feature>
<dbReference type="PANTHER" id="PTHR11736:SF53">
    <property type="entry name" value="MELANOMA-ASSOCIATED ANTIGEN B3"/>
    <property type="match status" value="1"/>
</dbReference>
<organism evidence="3 4">
    <name type="scientific">Lynx pardinus</name>
    <name type="common">Iberian lynx</name>
    <name type="synonym">Felis pardina</name>
    <dbReference type="NCBI Taxonomy" id="191816"/>
    <lineage>
        <taxon>Eukaryota</taxon>
        <taxon>Metazoa</taxon>
        <taxon>Chordata</taxon>
        <taxon>Craniata</taxon>
        <taxon>Vertebrata</taxon>
        <taxon>Euteleostomi</taxon>
        <taxon>Mammalia</taxon>
        <taxon>Eutheria</taxon>
        <taxon>Laurasiatheria</taxon>
        <taxon>Carnivora</taxon>
        <taxon>Feliformia</taxon>
        <taxon>Felidae</taxon>
        <taxon>Felinae</taxon>
        <taxon>Lynx</taxon>
    </lineage>
</organism>
<dbReference type="Proteomes" id="UP000386466">
    <property type="component" value="Unassembled WGS sequence"/>
</dbReference>
<feature type="region of interest" description="Disordered" evidence="1">
    <location>
        <begin position="334"/>
        <end position="367"/>
    </location>
</feature>
<dbReference type="InterPro" id="IPR041898">
    <property type="entry name" value="MAGE_WH1"/>
</dbReference>
<dbReference type="PANTHER" id="PTHR11736">
    <property type="entry name" value="MELANOMA-ASSOCIATED ANTIGEN MAGE ANTIGEN"/>
    <property type="match status" value="1"/>
</dbReference>